<dbReference type="EMBL" id="BROQ01000094">
    <property type="protein sequence ID" value="GKZ24769.1"/>
    <property type="molecule type" value="Genomic_DNA"/>
</dbReference>
<dbReference type="SUPFAM" id="SSF51161">
    <property type="entry name" value="Trimeric LpxA-like enzymes"/>
    <property type="match status" value="1"/>
</dbReference>
<dbReference type="Proteomes" id="UP001143548">
    <property type="component" value="Unassembled WGS sequence"/>
</dbReference>
<reference evidence="1" key="1">
    <citation type="submission" date="2022-07" db="EMBL/GenBank/DDBJ databases">
        <title>Taxonomy of Aspergillus series Nigri: significant species reduction supported by multi-species coalescent approaches.</title>
        <authorList>
            <person name="Bian C."/>
            <person name="Kusuya Y."/>
            <person name="Sklenar F."/>
            <person name="D'hooge E."/>
            <person name="Yaguchi T."/>
            <person name="Takahashi H."/>
            <person name="Hubka V."/>
        </authorList>
    </citation>
    <scope>NUCLEOTIDE SEQUENCE</scope>
    <source>
        <strain evidence="1">CBS 733.88</strain>
    </source>
</reference>
<sequence length="144" mass="15292">MVVSLGIFIEDFFGGTAILSLLTGTAYLSWFYRAVGANTGEDCALNANGDPHIFLTEPDLVTLGDRVTVDDASLVCHLNTPAYTAGVGDRSVMRTGSRLLSGASMGKDACLLEHTLVLSGDHVEDGTTLQGWPAEEFRGDRLSP</sequence>
<name>A0A9W6DPF7_9EURO</name>
<gene>
    <name evidence="1" type="ORF">AbraCBS73388_011769</name>
</gene>
<comment type="caution">
    <text evidence="1">The sequence shown here is derived from an EMBL/GenBank/DDBJ whole genome shotgun (WGS) entry which is preliminary data.</text>
</comment>
<protein>
    <submittedName>
        <fullName evidence="1">Uncharacterized protein</fullName>
    </submittedName>
</protein>
<dbReference type="AlphaFoldDB" id="A0A9W6DPF7"/>
<proteinExistence type="predicted"/>
<accession>A0A9W6DPF7</accession>
<dbReference type="Gene3D" id="2.160.10.10">
    <property type="entry name" value="Hexapeptide repeat proteins"/>
    <property type="match status" value="1"/>
</dbReference>
<evidence type="ECO:0000313" key="2">
    <source>
        <dbReference type="Proteomes" id="UP001143548"/>
    </source>
</evidence>
<evidence type="ECO:0000313" key="1">
    <source>
        <dbReference type="EMBL" id="GKZ24769.1"/>
    </source>
</evidence>
<dbReference type="InterPro" id="IPR011004">
    <property type="entry name" value="Trimer_LpxA-like_sf"/>
</dbReference>
<organism evidence="1 2">
    <name type="scientific">Aspergillus brasiliensis</name>
    <dbReference type="NCBI Taxonomy" id="319629"/>
    <lineage>
        <taxon>Eukaryota</taxon>
        <taxon>Fungi</taxon>
        <taxon>Dikarya</taxon>
        <taxon>Ascomycota</taxon>
        <taxon>Pezizomycotina</taxon>
        <taxon>Eurotiomycetes</taxon>
        <taxon>Eurotiomycetidae</taxon>
        <taxon>Eurotiales</taxon>
        <taxon>Aspergillaceae</taxon>
        <taxon>Aspergillus</taxon>
        <taxon>Aspergillus subgen. Circumdati</taxon>
    </lineage>
</organism>